<feature type="binding site" evidence="8">
    <location>
        <position position="34"/>
    </location>
    <ligand>
        <name>ATP</name>
        <dbReference type="ChEBI" id="CHEBI:30616"/>
    </ligand>
</feature>
<dbReference type="InterPro" id="IPR017441">
    <property type="entry name" value="Protein_kinase_ATP_BS"/>
</dbReference>
<proteinExistence type="inferred from homology"/>
<keyword evidence="6 11" id="KW-0418">Kinase</keyword>
<dbReference type="PROSITE" id="PS50011">
    <property type="entry name" value="PROTEIN_KINASE_DOM"/>
    <property type="match status" value="1"/>
</dbReference>
<dbReference type="GO" id="GO:0008353">
    <property type="term" value="F:RNA polymerase II CTD heptapeptide repeat kinase activity"/>
    <property type="evidence" value="ECO:0007669"/>
    <property type="project" value="UniProtKB-EC"/>
</dbReference>
<keyword evidence="3 9" id="KW-0723">Serine/threonine-protein kinase</keyword>
<dbReference type="PROSITE" id="PS00108">
    <property type="entry name" value="PROTEIN_KINASE_ST"/>
    <property type="match status" value="1"/>
</dbReference>
<evidence type="ECO:0000256" key="3">
    <source>
        <dbReference type="ARBA" id="ARBA00022527"/>
    </source>
</evidence>
<dbReference type="VEuPathDB" id="TriTrypDB:BSAL_03785"/>
<sequence>MDRYKLGKKIGEGCFGHVYEGVDRRDGRLVAVKKIVVGRVDEGIPHNVAREVLAAERTNHPNISNVHEVVVSGTSIWIVSDRYPTDLQGLLRASDWGTRTPLAFVKDIMRGLLRALCYLHDLRLIHRDVKPSNCLIDSDGCVKLSDFGLARVLSDQPMTHEVVTRWYRAPELLFGCRHYDASIDIWSAGCVMAELLSGCGDSVLFSGDGDIDQISRIFGILGTPTIANWPQHETLPDWGKIIFSPVTGTGLPHMFPDADEESLDLLQKMLCLNPSERLTASGALRHRWFYCEPLPQRYPL</sequence>
<reference evidence="12" key="1">
    <citation type="submission" date="2015-09" db="EMBL/GenBank/DDBJ databases">
        <authorList>
            <consortium name="Pathogen Informatics"/>
        </authorList>
    </citation>
    <scope>NUCLEOTIDE SEQUENCE [LARGE SCALE GENOMIC DNA]</scope>
    <source>
        <strain evidence="12">Lake Konstanz</strain>
    </source>
</reference>
<keyword evidence="7 8" id="KW-0067">ATP-binding</keyword>
<protein>
    <recommendedName>
        <fullName evidence="2">[RNA-polymerase]-subunit kinase</fullName>
        <ecNumber evidence="2">2.7.11.23</ecNumber>
    </recommendedName>
</protein>
<dbReference type="AlphaFoldDB" id="A0A0S4IJI2"/>
<dbReference type="Proteomes" id="UP000051952">
    <property type="component" value="Unassembled WGS sequence"/>
</dbReference>
<evidence type="ECO:0000256" key="4">
    <source>
        <dbReference type="ARBA" id="ARBA00022679"/>
    </source>
</evidence>
<dbReference type="EC" id="2.7.11.23" evidence="2"/>
<organism evidence="11 12">
    <name type="scientific">Bodo saltans</name>
    <name type="common">Flagellated protozoan</name>
    <dbReference type="NCBI Taxonomy" id="75058"/>
    <lineage>
        <taxon>Eukaryota</taxon>
        <taxon>Discoba</taxon>
        <taxon>Euglenozoa</taxon>
        <taxon>Kinetoplastea</taxon>
        <taxon>Metakinetoplastina</taxon>
        <taxon>Eubodonida</taxon>
        <taxon>Bodonidae</taxon>
        <taxon>Bodo</taxon>
    </lineage>
</organism>
<dbReference type="Gene3D" id="1.10.510.10">
    <property type="entry name" value="Transferase(Phosphotransferase) domain 1"/>
    <property type="match status" value="1"/>
</dbReference>
<dbReference type="GO" id="GO:0070985">
    <property type="term" value="C:transcription factor TFIIK complex"/>
    <property type="evidence" value="ECO:0007669"/>
    <property type="project" value="TreeGrafter"/>
</dbReference>
<dbReference type="InterPro" id="IPR000719">
    <property type="entry name" value="Prot_kinase_dom"/>
</dbReference>
<keyword evidence="5 8" id="KW-0547">Nucleotide-binding</keyword>
<dbReference type="GO" id="GO:0005524">
    <property type="term" value="F:ATP binding"/>
    <property type="evidence" value="ECO:0007669"/>
    <property type="project" value="UniProtKB-UniRule"/>
</dbReference>
<feature type="domain" description="Protein kinase" evidence="10">
    <location>
        <begin position="4"/>
        <end position="289"/>
    </location>
</feature>
<dbReference type="PANTHER" id="PTHR24056">
    <property type="entry name" value="CELL DIVISION PROTEIN KINASE"/>
    <property type="match status" value="1"/>
</dbReference>
<dbReference type="Gene3D" id="3.30.200.20">
    <property type="entry name" value="Phosphorylase Kinase, domain 1"/>
    <property type="match status" value="1"/>
</dbReference>
<dbReference type="OrthoDB" id="240895at2759"/>
<evidence type="ECO:0000256" key="9">
    <source>
        <dbReference type="RuleBase" id="RU000304"/>
    </source>
</evidence>
<keyword evidence="4" id="KW-0808">Transferase</keyword>
<dbReference type="SUPFAM" id="SSF56112">
    <property type="entry name" value="Protein kinase-like (PK-like)"/>
    <property type="match status" value="1"/>
</dbReference>
<comment type="similarity">
    <text evidence="1">Belongs to the protein kinase superfamily. CMGC Ser/Thr protein kinase family. CDC2/CDKX subfamily.</text>
</comment>
<dbReference type="Pfam" id="PF00069">
    <property type="entry name" value="Pkinase"/>
    <property type="match status" value="1"/>
</dbReference>
<dbReference type="InterPro" id="IPR011009">
    <property type="entry name" value="Kinase-like_dom_sf"/>
</dbReference>
<dbReference type="GO" id="GO:0005737">
    <property type="term" value="C:cytoplasm"/>
    <property type="evidence" value="ECO:0007669"/>
    <property type="project" value="TreeGrafter"/>
</dbReference>
<evidence type="ECO:0000256" key="6">
    <source>
        <dbReference type="ARBA" id="ARBA00022777"/>
    </source>
</evidence>
<dbReference type="InterPro" id="IPR008271">
    <property type="entry name" value="Ser/Thr_kinase_AS"/>
</dbReference>
<dbReference type="EMBL" id="CYKH01000204">
    <property type="protein sequence ID" value="CUE86248.1"/>
    <property type="molecule type" value="Genomic_DNA"/>
</dbReference>
<evidence type="ECO:0000256" key="1">
    <source>
        <dbReference type="ARBA" id="ARBA00006485"/>
    </source>
</evidence>
<accession>A0A0S4IJI2</accession>
<dbReference type="PANTHER" id="PTHR24056:SF0">
    <property type="entry name" value="CYCLIN-DEPENDENT KINASE 7"/>
    <property type="match status" value="1"/>
</dbReference>
<evidence type="ECO:0000256" key="2">
    <source>
        <dbReference type="ARBA" id="ARBA00012409"/>
    </source>
</evidence>
<name>A0A0S4IJI2_BODSA</name>
<evidence type="ECO:0000256" key="5">
    <source>
        <dbReference type="ARBA" id="ARBA00022741"/>
    </source>
</evidence>
<dbReference type="OMA" id="KITFPYH"/>
<dbReference type="InterPro" id="IPR050108">
    <property type="entry name" value="CDK"/>
</dbReference>
<gene>
    <name evidence="11" type="ORF">BSAL_03785</name>
</gene>
<evidence type="ECO:0000259" key="10">
    <source>
        <dbReference type="PROSITE" id="PS50011"/>
    </source>
</evidence>
<evidence type="ECO:0000313" key="11">
    <source>
        <dbReference type="EMBL" id="CUE86248.1"/>
    </source>
</evidence>
<dbReference type="PROSITE" id="PS00107">
    <property type="entry name" value="PROTEIN_KINASE_ATP"/>
    <property type="match status" value="1"/>
</dbReference>
<dbReference type="SMART" id="SM00220">
    <property type="entry name" value="S_TKc"/>
    <property type="match status" value="1"/>
</dbReference>
<dbReference type="GO" id="GO:0004693">
    <property type="term" value="F:cyclin-dependent protein serine/threonine kinase activity"/>
    <property type="evidence" value="ECO:0007669"/>
    <property type="project" value="TreeGrafter"/>
</dbReference>
<keyword evidence="12" id="KW-1185">Reference proteome</keyword>
<dbReference type="GO" id="GO:0045944">
    <property type="term" value="P:positive regulation of transcription by RNA polymerase II"/>
    <property type="evidence" value="ECO:0007669"/>
    <property type="project" value="TreeGrafter"/>
</dbReference>
<evidence type="ECO:0000256" key="8">
    <source>
        <dbReference type="PROSITE-ProRule" id="PRU10141"/>
    </source>
</evidence>
<evidence type="ECO:0000313" key="12">
    <source>
        <dbReference type="Proteomes" id="UP000051952"/>
    </source>
</evidence>
<evidence type="ECO:0000256" key="7">
    <source>
        <dbReference type="ARBA" id="ARBA00022840"/>
    </source>
</evidence>
<dbReference type="FunFam" id="1.10.510.10:FF:000624">
    <property type="entry name" value="Mitogen-activated protein kinase"/>
    <property type="match status" value="1"/>
</dbReference>